<organism evidence="1 2">
    <name type="scientific">Marine Group I thaumarchaeote SCGC AAA799-B03</name>
    <dbReference type="NCBI Taxonomy" id="1502289"/>
    <lineage>
        <taxon>Archaea</taxon>
        <taxon>Nitrososphaerota</taxon>
        <taxon>Marine Group I</taxon>
    </lineage>
</organism>
<dbReference type="AlphaFoldDB" id="A0A087S6M2"/>
<comment type="caution">
    <text evidence="1">The sequence shown here is derived from an EMBL/GenBank/DDBJ whole genome shotgun (WGS) entry which is preliminary data.</text>
</comment>
<accession>A0A087S6M2</accession>
<dbReference type="EMBL" id="JOTA01000025">
    <property type="protein sequence ID" value="KFM21376.1"/>
    <property type="molecule type" value="Genomic_DNA"/>
</dbReference>
<dbReference type="Proteomes" id="UP000029384">
    <property type="component" value="Unassembled WGS sequence"/>
</dbReference>
<evidence type="ECO:0000313" key="2">
    <source>
        <dbReference type="Proteomes" id="UP000029384"/>
    </source>
</evidence>
<reference evidence="1 2" key="1">
    <citation type="submission" date="2014-06" db="EMBL/GenBank/DDBJ databases">
        <authorList>
            <person name="Ngugi D.K."/>
            <person name="Blom J."/>
            <person name="Alam I."/>
            <person name="Rashid M."/>
            <person name="Baalawi W."/>
            <person name="Zhang G."/>
            <person name="Hikmawan T."/>
            <person name="Guan Y."/>
            <person name="Antunes A."/>
            <person name="Siam R."/>
            <person name="El-Dorry H."/>
            <person name="Bajic V."/>
            <person name="Stingl U."/>
        </authorList>
    </citation>
    <scope>NUCLEOTIDE SEQUENCE [LARGE SCALE GENOMIC DNA]</scope>
    <source>
        <strain evidence="1">SCGC AAA799-B03</strain>
    </source>
</reference>
<keyword evidence="2" id="KW-1185">Reference proteome</keyword>
<protein>
    <submittedName>
        <fullName evidence="1">Uncharacterized protein</fullName>
    </submittedName>
</protein>
<sequence>MHERSPVFIGPHHTMHYGVKQLQMLMKGFELVHVESYVTELNWISN</sequence>
<evidence type="ECO:0000313" key="1">
    <source>
        <dbReference type="EMBL" id="KFM21376.1"/>
    </source>
</evidence>
<name>A0A087S6M2_9ARCH</name>
<proteinExistence type="predicted"/>
<gene>
    <name evidence="1" type="ORF">AAA799B03_01081</name>
</gene>